<feature type="compositionally biased region" description="Low complexity" evidence="7">
    <location>
        <begin position="143"/>
        <end position="153"/>
    </location>
</feature>
<evidence type="ECO:0000313" key="12">
    <source>
        <dbReference type="Proteomes" id="UP000321393"/>
    </source>
</evidence>
<feature type="domain" description="Trichome birefringence-like C-terminal" evidence="9">
    <location>
        <begin position="255"/>
        <end position="542"/>
    </location>
</feature>
<comment type="similarity">
    <text evidence="2">Belongs to the PC-esterase family. TBL subfamily.</text>
</comment>
<feature type="compositionally biased region" description="Polar residues" evidence="7">
    <location>
        <begin position="154"/>
        <end position="193"/>
    </location>
</feature>
<dbReference type="PANTHER" id="PTHR32285:SF208">
    <property type="entry name" value="PROTEIN TRICHOME BIREFRINGENCE-LIKE 2"/>
    <property type="match status" value="1"/>
</dbReference>
<dbReference type="OrthoDB" id="630188at2759"/>
<keyword evidence="6 8" id="KW-0472">Membrane</keyword>
<dbReference type="Pfam" id="PF14416">
    <property type="entry name" value="PMR5N"/>
    <property type="match status" value="1"/>
</dbReference>
<dbReference type="InterPro" id="IPR026057">
    <property type="entry name" value="TBL_C"/>
</dbReference>
<keyword evidence="4" id="KW-0735">Signal-anchor</keyword>
<organism evidence="11 12">
    <name type="scientific">Cucumis melo var. makuwa</name>
    <name type="common">Oriental melon</name>
    <dbReference type="NCBI Taxonomy" id="1194695"/>
    <lineage>
        <taxon>Eukaryota</taxon>
        <taxon>Viridiplantae</taxon>
        <taxon>Streptophyta</taxon>
        <taxon>Embryophyta</taxon>
        <taxon>Tracheophyta</taxon>
        <taxon>Spermatophyta</taxon>
        <taxon>Magnoliopsida</taxon>
        <taxon>eudicotyledons</taxon>
        <taxon>Gunneridae</taxon>
        <taxon>Pentapetalae</taxon>
        <taxon>rosids</taxon>
        <taxon>fabids</taxon>
        <taxon>Cucurbitales</taxon>
        <taxon>Cucurbitaceae</taxon>
        <taxon>Benincaseae</taxon>
        <taxon>Cucumis</taxon>
    </lineage>
</organism>
<evidence type="ECO:0000256" key="8">
    <source>
        <dbReference type="SAM" id="Phobius"/>
    </source>
</evidence>
<dbReference type="STRING" id="1194695.A0A5A7V173"/>
<feature type="domain" description="Trichome birefringence-like N-terminal" evidence="10">
    <location>
        <begin position="202"/>
        <end position="254"/>
    </location>
</feature>
<comment type="caution">
    <text evidence="11">The sequence shown here is derived from an EMBL/GenBank/DDBJ whole genome shotgun (WGS) entry which is preliminary data.</text>
</comment>
<feature type="transmembrane region" description="Helical" evidence="8">
    <location>
        <begin position="20"/>
        <end position="40"/>
    </location>
</feature>
<dbReference type="EMBL" id="SSTE01005103">
    <property type="protein sequence ID" value="KAA0061074.1"/>
    <property type="molecule type" value="Genomic_DNA"/>
</dbReference>
<gene>
    <name evidence="11" type="ORF">E6C27_scaffold501G002130</name>
</gene>
<feature type="region of interest" description="Disordered" evidence="7">
    <location>
        <begin position="95"/>
        <end position="193"/>
    </location>
</feature>
<reference evidence="11 12" key="1">
    <citation type="submission" date="2019-08" db="EMBL/GenBank/DDBJ databases">
        <title>Draft genome sequences of two oriental melons (Cucumis melo L. var makuwa).</title>
        <authorList>
            <person name="Kwon S.-Y."/>
        </authorList>
    </citation>
    <scope>NUCLEOTIDE SEQUENCE [LARGE SCALE GENOMIC DNA]</scope>
    <source>
        <strain evidence="12">cv. SW 3</strain>
        <tissue evidence="11">Leaf</tissue>
    </source>
</reference>
<protein>
    <submittedName>
        <fullName evidence="11">Protein trichome birefringence-like 2</fullName>
    </submittedName>
</protein>
<evidence type="ECO:0000256" key="2">
    <source>
        <dbReference type="ARBA" id="ARBA00007727"/>
    </source>
</evidence>
<proteinExistence type="inferred from homology"/>
<accession>A0A5A7V173</accession>
<dbReference type="Proteomes" id="UP000321393">
    <property type="component" value="Unassembled WGS sequence"/>
</dbReference>
<dbReference type="PANTHER" id="PTHR32285">
    <property type="entry name" value="PROTEIN TRICHOME BIREFRINGENCE-LIKE 9-RELATED"/>
    <property type="match status" value="1"/>
</dbReference>
<evidence type="ECO:0000256" key="1">
    <source>
        <dbReference type="ARBA" id="ARBA00004167"/>
    </source>
</evidence>
<evidence type="ECO:0000256" key="3">
    <source>
        <dbReference type="ARBA" id="ARBA00022692"/>
    </source>
</evidence>
<feature type="compositionally biased region" description="Basic and acidic residues" evidence="7">
    <location>
        <begin position="101"/>
        <end position="116"/>
    </location>
</feature>
<evidence type="ECO:0000259" key="9">
    <source>
        <dbReference type="Pfam" id="PF13839"/>
    </source>
</evidence>
<keyword evidence="3 8" id="KW-0812">Transmembrane</keyword>
<comment type="subcellular location">
    <subcellularLocation>
        <location evidence="1">Membrane</location>
        <topology evidence="1">Single-pass membrane protein</topology>
    </subcellularLocation>
</comment>
<keyword evidence="5 8" id="KW-1133">Transmembrane helix</keyword>
<evidence type="ECO:0000313" key="11">
    <source>
        <dbReference type="EMBL" id="KAA0061074.1"/>
    </source>
</evidence>
<dbReference type="GO" id="GO:0005794">
    <property type="term" value="C:Golgi apparatus"/>
    <property type="evidence" value="ECO:0007669"/>
    <property type="project" value="TreeGrafter"/>
</dbReference>
<evidence type="ECO:0000256" key="5">
    <source>
        <dbReference type="ARBA" id="ARBA00022989"/>
    </source>
</evidence>
<dbReference type="InterPro" id="IPR025846">
    <property type="entry name" value="TBL_N"/>
</dbReference>
<feature type="compositionally biased region" description="Polar residues" evidence="7">
    <location>
        <begin position="117"/>
        <end position="129"/>
    </location>
</feature>
<evidence type="ECO:0000256" key="7">
    <source>
        <dbReference type="SAM" id="MobiDB-lite"/>
    </source>
</evidence>
<dbReference type="InterPro" id="IPR029962">
    <property type="entry name" value="TBL"/>
</dbReference>
<dbReference type="Pfam" id="PF13839">
    <property type="entry name" value="PC-Esterase"/>
    <property type="match status" value="1"/>
</dbReference>
<dbReference type="GO" id="GO:0016020">
    <property type="term" value="C:membrane"/>
    <property type="evidence" value="ECO:0007669"/>
    <property type="project" value="UniProtKB-SubCell"/>
</dbReference>
<evidence type="ECO:0000256" key="4">
    <source>
        <dbReference type="ARBA" id="ARBA00022968"/>
    </source>
</evidence>
<sequence length="554" mass="63780">MDPRKLGFPEQILSPRRRVVPGFGLGISLSLIVLSFLLLYTSSHGKFFFSLYDQPPSVDSLFSSWSFSFSSPSFSRFTSNSSNLPTYDPALPSQFPSLLNHTHDHDNATIQPDHHSPNPSLFAPNSTVSDVPKLDTQHNFPPSNSTSLNTNTTQYHKGTNHSSNAEDNLPSQGNPSGTNSSDTIEISNTQPVPTSYNSFYEDCDIFDGEWVRDDSKPYYPLGSCPFIDRDFDCDLNKRPDAGYVKWKWQPYGCNIPSLNATHFLEVLRGKNLVFVGDSLNRNMWESLVCILRQSVSDKKKVYEISGRTEFKKKGFYAFLLLYLQDYNCSVDFVSSPFLVRESSFKRRNGTIETLRLDQMDPTTEMYRDADVLVFNTGHWWTHEKTSRGEDYYQEGNHVHSKLKVLEAFKRALTTWGRWIDNNVDKNRTLVFFRGYSYSHFSGGEWNSGGQCNIETEPIYNKTHLGKYPKKMRALEYVIQEMKTPVSYLNITRLTHYRKDAHPSIYRMEYKTEAEKRAGLRVQDCSHWCLPGVPDTWNELLYASVLRMAKRYWSN</sequence>
<name>A0A5A7V173_CUCMM</name>
<evidence type="ECO:0000259" key="10">
    <source>
        <dbReference type="Pfam" id="PF14416"/>
    </source>
</evidence>
<dbReference type="AlphaFoldDB" id="A0A5A7V173"/>
<evidence type="ECO:0000256" key="6">
    <source>
        <dbReference type="ARBA" id="ARBA00023136"/>
    </source>
</evidence>
<dbReference type="GO" id="GO:0016413">
    <property type="term" value="F:O-acetyltransferase activity"/>
    <property type="evidence" value="ECO:0007669"/>
    <property type="project" value="InterPro"/>
</dbReference>